<dbReference type="NCBIfam" id="NF002834">
    <property type="entry name" value="PRK03011.1-5"/>
    <property type="match status" value="1"/>
</dbReference>
<dbReference type="EMBL" id="PNHE01000034">
    <property type="protein sequence ID" value="PMC57932.1"/>
    <property type="molecule type" value="Genomic_DNA"/>
</dbReference>
<dbReference type="HAMAP" id="MF_00542">
    <property type="entry name" value="Butyrate_kinase"/>
    <property type="match status" value="1"/>
</dbReference>
<dbReference type="GO" id="GO:0047761">
    <property type="term" value="F:butyrate kinase activity"/>
    <property type="evidence" value="ECO:0007669"/>
    <property type="project" value="UniProtKB-UniRule"/>
</dbReference>
<dbReference type="NCBIfam" id="TIGR02707">
    <property type="entry name" value="butyr_kinase"/>
    <property type="match status" value="1"/>
</dbReference>
<evidence type="ECO:0000256" key="4">
    <source>
        <dbReference type="ARBA" id="ARBA00022679"/>
    </source>
</evidence>
<dbReference type="PRINTS" id="PR00471">
    <property type="entry name" value="ACETATEKNASE"/>
</dbReference>
<dbReference type="GO" id="GO:0006083">
    <property type="term" value="P:acetate metabolic process"/>
    <property type="evidence" value="ECO:0007669"/>
    <property type="project" value="TreeGrafter"/>
</dbReference>
<dbReference type="RefSeq" id="WP_102227989.1">
    <property type="nucleotide sequence ID" value="NZ_PNFY01000032.1"/>
</dbReference>
<reference evidence="11 12" key="1">
    <citation type="submission" date="2017-09" db="EMBL/GenBank/DDBJ databases">
        <title>Bacterial strain isolated from the female urinary microbiota.</title>
        <authorList>
            <person name="Thomas-White K."/>
            <person name="Kumar N."/>
            <person name="Forster S."/>
            <person name="Putonti C."/>
            <person name="Lawley T."/>
            <person name="Wolfe A.J."/>
        </authorList>
    </citation>
    <scope>NUCLEOTIDE SEQUENCE [LARGE SCALE GENOMIC DNA]</scope>
    <source>
        <strain evidence="11 12">UMB0852</strain>
    </source>
</reference>
<dbReference type="GO" id="GO:0005737">
    <property type="term" value="C:cytoplasm"/>
    <property type="evidence" value="ECO:0007669"/>
    <property type="project" value="UniProtKB-SubCell"/>
</dbReference>
<dbReference type="Gene3D" id="3.30.420.40">
    <property type="match status" value="2"/>
</dbReference>
<dbReference type="GO" id="GO:0005524">
    <property type="term" value="F:ATP binding"/>
    <property type="evidence" value="ECO:0007669"/>
    <property type="project" value="UniProtKB-KW"/>
</dbReference>
<accession>A0A2N6SLJ2</accession>
<dbReference type="Pfam" id="PF00871">
    <property type="entry name" value="Acetate_kinase"/>
    <property type="match status" value="1"/>
</dbReference>
<dbReference type="InterPro" id="IPR000890">
    <property type="entry name" value="Aliphatic_acid_kin_short-chain"/>
</dbReference>
<dbReference type="GO" id="GO:0008776">
    <property type="term" value="F:acetate kinase activity"/>
    <property type="evidence" value="ECO:0007669"/>
    <property type="project" value="TreeGrafter"/>
</dbReference>
<dbReference type="CDD" id="cd24011">
    <property type="entry name" value="ASKHA_NBD_BK"/>
    <property type="match status" value="1"/>
</dbReference>
<dbReference type="OrthoDB" id="9771859at2"/>
<evidence type="ECO:0000256" key="9">
    <source>
        <dbReference type="HAMAP-Rule" id="MF_00542"/>
    </source>
</evidence>
<dbReference type="STRING" id="84521.SAMN04487994_10554"/>
<name>A0A2N6SLJ2_9LACT</name>
<proteinExistence type="inferred from homology"/>
<gene>
    <name evidence="9 11" type="primary">buk</name>
    <name evidence="11" type="ORF">CJ205_06955</name>
</gene>
<keyword evidence="5 9" id="KW-0547">Nucleotide-binding</keyword>
<evidence type="ECO:0000256" key="2">
    <source>
        <dbReference type="ARBA" id="ARBA00008748"/>
    </source>
</evidence>
<sequence length="353" mass="38639">MKILAINPGATSTKIALYQNKEQQFEQTIEYTSEQLQDFDGIFDQFDLRLKDILNILKDQKVESLDAVAARGGLIGPVPPGAIEVNDDLVYHLRHRPVLEHASNLGAALAQKVVQQFGSREAKAYIYDPVTVDSMLPVARITGIKGIERQSIGHHLNMRAVARNIAHDLDKSYEEINAVVVHMGGGASASAHQKGEVVDFISDDEIMFSAERSGGLPVKVVIQKVEEMGAKEFSILSRKNAGLQSHCHTKDLRQVLKQIQQGDDCASLVFDALALGISKTIAALSTTLEGKVDMIGVTGGMAYSKELIERVAQRSEFIAPVKAYPGEQEMDALAFGILRVLNNEEEASQFVEK</sequence>
<evidence type="ECO:0000256" key="3">
    <source>
        <dbReference type="ARBA" id="ARBA00022490"/>
    </source>
</evidence>
<dbReference type="PANTHER" id="PTHR21060">
    <property type="entry name" value="ACETATE KINASE"/>
    <property type="match status" value="1"/>
</dbReference>
<dbReference type="AlphaFoldDB" id="A0A2N6SLJ2"/>
<dbReference type="PANTHER" id="PTHR21060:SF20">
    <property type="entry name" value="BUTYRATE KINASE 1-RELATED"/>
    <property type="match status" value="1"/>
</dbReference>
<dbReference type="SUPFAM" id="SSF53067">
    <property type="entry name" value="Actin-like ATPase domain"/>
    <property type="match status" value="2"/>
</dbReference>
<dbReference type="InterPro" id="IPR023865">
    <property type="entry name" value="Aliphatic_acid_kinase_CS"/>
</dbReference>
<evidence type="ECO:0000256" key="1">
    <source>
        <dbReference type="ARBA" id="ARBA00004496"/>
    </source>
</evidence>
<dbReference type="InterPro" id="IPR011245">
    <property type="entry name" value="Butyrate_kin"/>
</dbReference>
<comment type="caution">
    <text evidence="11">The sequence shown here is derived from an EMBL/GenBank/DDBJ whole genome shotgun (WGS) entry which is preliminary data.</text>
</comment>
<dbReference type="PROSITE" id="PS01076">
    <property type="entry name" value="ACETATE_KINASE_2"/>
    <property type="match status" value="1"/>
</dbReference>
<comment type="catalytic activity">
    <reaction evidence="8 9">
        <text>butanoate + ATP = butanoyl phosphate + ADP</text>
        <dbReference type="Rhea" id="RHEA:13585"/>
        <dbReference type="ChEBI" id="CHEBI:17968"/>
        <dbReference type="ChEBI" id="CHEBI:30616"/>
        <dbReference type="ChEBI" id="CHEBI:58079"/>
        <dbReference type="ChEBI" id="CHEBI:456216"/>
        <dbReference type="EC" id="2.7.2.7"/>
    </reaction>
</comment>
<protein>
    <recommendedName>
        <fullName evidence="9">Probable butyrate kinase</fullName>
        <shortName evidence="9">BK</shortName>
        <ecNumber evidence="9">2.7.2.7</ecNumber>
    </recommendedName>
    <alternativeName>
        <fullName evidence="9">Branched-chain carboxylic acid kinase</fullName>
    </alternativeName>
</protein>
<keyword evidence="6 9" id="KW-0418">Kinase</keyword>
<dbReference type="InterPro" id="IPR043129">
    <property type="entry name" value="ATPase_NBD"/>
</dbReference>
<dbReference type="Proteomes" id="UP000235682">
    <property type="component" value="Unassembled WGS sequence"/>
</dbReference>
<evidence type="ECO:0000313" key="11">
    <source>
        <dbReference type="EMBL" id="PMC57932.1"/>
    </source>
</evidence>
<evidence type="ECO:0000313" key="12">
    <source>
        <dbReference type="Proteomes" id="UP000235682"/>
    </source>
</evidence>
<keyword evidence="7 9" id="KW-0067">ATP-binding</keyword>
<evidence type="ECO:0000256" key="10">
    <source>
        <dbReference type="RuleBase" id="RU003835"/>
    </source>
</evidence>
<organism evidence="11 12">
    <name type="scientific">Dolosicoccus paucivorans</name>
    <dbReference type="NCBI Taxonomy" id="84521"/>
    <lineage>
        <taxon>Bacteria</taxon>
        <taxon>Bacillati</taxon>
        <taxon>Bacillota</taxon>
        <taxon>Bacilli</taxon>
        <taxon>Lactobacillales</taxon>
        <taxon>Aerococcaceae</taxon>
        <taxon>Dolosicoccus</taxon>
    </lineage>
</organism>
<evidence type="ECO:0000256" key="5">
    <source>
        <dbReference type="ARBA" id="ARBA00022741"/>
    </source>
</evidence>
<dbReference type="EC" id="2.7.2.7" evidence="9"/>
<keyword evidence="4 9" id="KW-0808">Transferase</keyword>
<comment type="similarity">
    <text evidence="2 9 10">Belongs to the acetokinase family.</text>
</comment>
<evidence type="ECO:0000256" key="8">
    <source>
        <dbReference type="ARBA" id="ARBA00048596"/>
    </source>
</evidence>
<keyword evidence="12" id="KW-1185">Reference proteome</keyword>
<comment type="subcellular location">
    <subcellularLocation>
        <location evidence="1 9">Cytoplasm</location>
    </subcellularLocation>
</comment>
<evidence type="ECO:0000256" key="6">
    <source>
        <dbReference type="ARBA" id="ARBA00022777"/>
    </source>
</evidence>
<evidence type="ECO:0000256" key="7">
    <source>
        <dbReference type="ARBA" id="ARBA00022840"/>
    </source>
</evidence>
<keyword evidence="3 9" id="KW-0963">Cytoplasm</keyword>
<dbReference type="PIRSF" id="PIRSF036458">
    <property type="entry name" value="Butyrate_kin"/>
    <property type="match status" value="1"/>
</dbReference>